<evidence type="ECO:0000256" key="1">
    <source>
        <dbReference type="ARBA" id="ARBA00004370"/>
    </source>
</evidence>
<evidence type="ECO:0000256" key="2">
    <source>
        <dbReference type="ARBA" id="ARBA00007590"/>
    </source>
</evidence>
<keyword evidence="8" id="KW-1185">Reference proteome</keyword>
<gene>
    <name evidence="7" type="ORF">DFH07DRAFT_849458</name>
</gene>
<dbReference type="Gene3D" id="1.10.10.1740">
    <property type="entry name" value="Transmembrane protein 14-like"/>
    <property type="match status" value="1"/>
</dbReference>
<dbReference type="InterPro" id="IPR044890">
    <property type="entry name" value="TMEM14_sf"/>
</dbReference>
<keyword evidence="3 6" id="KW-0812">Transmembrane</keyword>
<feature type="transmembrane region" description="Helical" evidence="6">
    <location>
        <begin position="29"/>
        <end position="47"/>
    </location>
</feature>
<keyword evidence="4 6" id="KW-1133">Transmembrane helix</keyword>
<dbReference type="EMBL" id="JARJLG010000194">
    <property type="protein sequence ID" value="KAJ7730018.1"/>
    <property type="molecule type" value="Genomic_DNA"/>
</dbReference>
<feature type="transmembrane region" description="Helical" evidence="6">
    <location>
        <begin position="53"/>
        <end position="70"/>
    </location>
</feature>
<accession>A0AAD7HWP2</accession>
<dbReference type="InterPro" id="IPR005349">
    <property type="entry name" value="TMEM14"/>
</dbReference>
<evidence type="ECO:0000313" key="7">
    <source>
        <dbReference type="EMBL" id="KAJ7730018.1"/>
    </source>
</evidence>
<sequence length="100" mass="10360">MSAYPAFGMSLLCIIGGSIGFYKKGSIPSLVAGLAVGMLYLWSGAQIAEGNGIGVQGAFYASALLTLTSLPRVAKGPIPKLLATSSAAMGFYYARKVFNF</sequence>
<keyword evidence="5 6" id="KW-0472">Membrane</keyword>
<protein>
    <submittedName>
        <fullName evidence="7">Uncharacterized protein</fullName>
    </submittedName>
</protein>
<evidence type="ECO:0000256" key="5">
    <source>
        <dbReference type="ARBA" id="ARBA00023136"/>
    </source>
</evidence>
<reference evidence="7" key="1">
    <citation type="submission" date="2023-03" db="EMBL/GenBank/DDBJ databases">
        <title>Massive genome expansion in bonnet fungi (Mycena s.s.) driven by repeated elements and novel gene families across ecological guilds.</title>
        <authorList>
            <consortium name="Lawrence Berkeley National Laboratory"/>
            <person name="Harder C.B."/>
            <person name="Miyauchi S."/>
            <person name="Viragh M."/>
            <person name="Kuo A."/>
            <person name="Thoen E."/>
            <person name="Andreopoulos B."/>
            <person name="Lu D."/>
            <person name="Skrede I."/>
            <person name="Drula E."/>
            <person name="Henrissat B."/>
            <person name="Morin E."/>
            <person name="Kohler A."/>
            <person name="Barry K."/>
            <person name="LaButti K."/>
            <person name="Morin E."/>
            <person name="Salamov A."/>
            <person name="Lipzen A."/>
            <person name="Mereny Z."/>
            <person name="Hegedus B."/>
            <person name="Baldrian P."/>
            <person name="Stursova M."/>
            <person name="Weitz H."/>
            <person name="Taylor A."/>
            <person name="Grigoriev I.V."/>
            <person name="Nagy L.G."/>
            <person name="Martin F."/>
            <person name="Kauserud H."/>
        </authorList>
    </citation>
    <scope>NUCLEOTIDE SEQUENCE</scope>
    <source>
        <strain evidence="7">CBHHK188m</strain>
    </source>
</reference>
<name>A0AAD7HWP2_9AGAR</name>
<proteinExistence type="inferred from homology"/>
<feature type="transmembrane region" description="Helical" evidence="6">
    <location>
        <begin position="6"/>
        <end position="22"/>
    </location>
</feature>
<comment type="subcellular location">
    <subcellularLocation>
        <location evidence="1">Membrane</location>
    </subcellularLocation>
</comment>
<comment type="caution">
    <text evidence="7">The sequence shown here is derived from an EMBL/GenBank/DDBJ whole genome shotgun (WGS) entry which is preliminary data.</text>
</comment>
<dbReference type="Proteomes" id="UP001215280">
    <property type="component" value="Unassembled WGS sequence"/>
</dbReference>
<comment type="similarity">
    <text evidence="2">Belongs to the TMEM14 family.</text>
</comment>
<evidence type="ECO:0000256" key="6">
    <source>
        <dbReference type="SAM" id="Phobius"/>
    </source>
</evidence>
<dbReference type="AlphaFoldDB" id="A0AAD7HWP2"/>
<evidence type="ECO:0000313" key="8">
    <source>
        <dbReference type="Proteomes" id="UP001215280"/>
    </source>
</evidence>
<organism evidence="7 8">
    <name type="scientific">Mycena maculata</name>
    <dbReference type="NCBI Taxonomy" id="230809"/>
    <lineage>
        <taxon>Eukaryota</taxon>
        <taxon>Fungi</taxon>
        <taxon>Dikarya</taxon>
        <taxon>Basidiomycota</taxon>
        <taxon>Agaricomycotina</taxon>
        <taxon>Agaricomycetes</taxon>
        <taxon>Agaricomycetidae</taxon>
        <taxon>Agaricales</taxon>
        <taxon>Marasmiineae</taxon>
        <taxon>Mycenaceae</taxon>
        <taxon>Mycena</taxon>
    </lineage>
</organism>
<evidence type="ECO:0000256" key="3">
    <source>
        <dbReference type="ARBA" id="ARBA00022692"/>
    </source>
</evidence>
<evidence type="ECO:0000256" key="4">
    <source>
        <dbReference type="ARBA" id="ARBA00022989"/>
    </source>
</evidence>
<dbReference type="Pfam" id="PF03647">
    <property type="entry name" value="Tmemb_14"/>
    <property type="match status" value="1"/>
</dbReference>
<dbReference type="GO" id="GO:0016020">
    <property type="term" value="C:membrane"/>
    <property type="evidence" value="ECO:0007669"/>
    <property type="project" value="UniProtKB-SubCell"/>
</dbReference>